<dbReference type="HOGENOM" id="CLU_057180_1_2_6"/>
<dbReference type="RefSeq" id="WP_004867837.1">
    <property type="nucleotide sequence ID" value="NZ_ASYY01000012.1"/>
</dbReference>
<evidence type="ECO:0000256" key="6">
    <source>
        <dbReference type="NCBIfam" id="TIGR00152"/>
    </source>
</evidence>
<comment type="pathway">
    <text evidence="5">Cofactor biosynthesis; coenzyme A biosynthesis; CoA from (R)-pantothenate: step 5/5.</text>
</comment>
<keyword evidence="3 5" id="KW-0067">ATP-binding</keyword>
<dbReference type="InterPro" id="IPR001977">
    <property type="entry name" value="Depp_CoAkinase"/>
</dbReference>
<dbReference type="EC" id="2.7.1.24" evidence="5 6"/>
<dbReference type="PROSITE" id="PS51219">
    <property type="entry name" value="DPCK"/>
    <property type="match status" value="1"/>
</dbReference>
<dbReference type="PANTHER" id="PTHR10695:SF46">
    <property type="entry name" value="BIFUNCTIONAL COENZYME A SYNTHASE-RELATED"/>
    <property type="match status" value="1"/>
</dbReference>
<keyword evidence="5 7" id="KW-0418">Kinase</keyword>
<dbReference type="HAMAP" id="MF_00376">
    <property type="entry name" value="Dephospho_CoA_kinase"/>
    <property type="match status" value="1"/>
</dbReference>
<dbReference type="GO" id="GO:0015937">
    <property type="term" value="P:coenzyme A biosynthetic process"/>
    <property type="evidence" value="ECO:0007669"/>
    <property type="project" value="UniProtKB-UniRule"/>
</dbReference>
<evidence type="ECO:0000256" key="1">
    <source>
        <dbReference type="ARBA" id="ARBA00009018"/>
    </source>
</evidence>
<dbReference type="NCBIfam" id="TIGR00152">
    <property type="entry name" value="dephospho-CoA kinase"/>
    <property type="match status" value="1"/>
</dbReference>
<dbReference type="Proteomes" id="UP000013117">
    <property type="component" value="Unassembled WGS sequence"/>
</dbReference>
<organism evidence="7 8">
    <name type="scientific">Acinetobacter gerneri DSM 14967 = CIP 107464 = MTCC 9824</name>
    <dbReference type="NCBI Taxonomy" id="1120926"/>
    <lineage>
        <taxon>Bacteria</taxon>
        <taxon>Pseudomonadati</taxon>
        <taxon>Pseudomonadota</taxon>
        <taxon>Gammaproteobacteria</taxon>
        <taxon>Moraxellales</taxon>
        <taxon>Moraxellaceae</taxon>
        <taxon>Acinetobacter</taxon>
    </lineage>
</organism>
<evidence type="ECO:0000256" key="2">
    <source>
        <dbReference type="ARBA" id="ARBA00022741"/>
    </source>
</evidence>
<dbReference type="eggNOG" id="COG0237">
    <property type="taxonomic scope" value="Bacteria"/>
</dbReference>
<proteinExistence type="inferred from homology"/>
<dbReference type="CDD" id="cd02022">
    <property type="entry name" value="DPCK"/>
    <property type="match status" value="1"/>
</dbReference>
<dbReference type="Pfam" id="PF01121">
    <property type="entry name" value="CoaE"/>
    <property type="match status" value="1"/>
</dbReference>
<dbReference type="AlphaFoldDB" id="N8Y683"/>
<dbReference type="UniPathway" id="UPA00241">
    <property type="reaction ID" value="UER00356"/>
</dbReference>
<keyword evidence="5" id="KW-0808">Transferase</keyword>
<name>N8Y683_9GAMM</name>
<dbReference type="SUPFAM" id="SSF52540">
    <property type="entry name" value="P-loop containing nucleoside triphosphate hydrolases"/>
    <property type="match status" value="1"/>
</dbReference>
<keyword evidence="5" id="KW-0963">Cytoplasm</keyword>
<evidence type="ECO:0000313" key="8">
    <source>
        <dbReference type="Proteomes" id="UP000013117"/>
    </source>
</evidence>
<comment type="function">
    <text evidence="5">Catalyzes the phosphorylation of the 3'-hydroxyl group of dephosphocoenzyme A to form coenzyme A.</text>
</comment>
<dbReference type="OrthoDB" id="9812943at2"/>
<comment type="similarity">
    <text evidence="1 5">Belongs to the CoaE family.</text>
</comment>
<dbReference type="GeneID" id="84210921"/>
<dbReference type="GO" id="GO:0005524">
    <property type="term" value="F:ATP binding"/>
    <property type="evidence" value="ECO:0007669"/>
    <property type="project" value="UniProtKB-UniRule"/>
</dbReference>
<dbReference type="PATRIC" id="fig|1120926.3.peg.3552"/>
<reference evidence="7 8" key="1">
    <citation type="submission" date="2013-02" db="EMBL/GenBank/DDBJ databases">
        <title>The Genome Sequence of Acinetobacter gerneri CIP 107464.</title>
        <authorList>
            <consortium name="The Broad Institute Genome Sequencing Platform"/>
            <consortium name="The Broad Institute Genome Sequencing Center for Infectious Disease"/>
            <person name="Cerqueira G."/>
            <person name="Feldgarden M."/>
            <person name="Courvalin P."/>
            <person name="Perichon B."/>
            <person name="Grillot-Courvalin C."/>
            <person name="Clermont D."/>
            <person name="Rocha E."/>
            <person name="Yoon E.-J."/>
            <person name="Nemec A."/>
            <person name="Walker B."/>
            <person name="Young S.K."/>
            <person name="Zeng Q."/>
            <person name="Gargeya S."/>
            <person name="Fitzgerald M."/>
            <person name="Haas B."/>
            <person name="Abouelleil A."/>
            <person name="Alvarado L."/>
            <person name="Arachchi H.M."/>
            <person name="Berlin A.M."/>
            <person name="Chapman S.B."/>
            <person name="Dewar J."/>
            <person name="Goldberg J."/>
            <person name="Griggs A."/>
            <person name="Gujja S."/>
            <person name="Hansen M."/>
            <person name="Howarth C."/>
            <person name="Imamovic A."/>
            <person name="Larimer J."/>
            <person name="McCowan C."/>
            <person name="Murphy C."/>
            <person name="Neiman D."/>
            <person name="Pearson M."/>
            <person name="Priest M."/>
            <person name="Roberts A."/>
            <person name="Saif S."/>
            <person name="Shea T."/>
            <person name="Sisk P."/>
            <person name="Sykes S."/>
            <person name="Wortman J."/>
            <person name="Nusbaum C."/>
            <person name="Birren B."/>
        </authorList>
    </citation>
    <scope>NUCLEOTIDE SEQUENCE [LARGE SCALE GENOMIC DNA]</scope>
    <source>
        <strain evidence="7 8">CIP 107464</strain>
    </source>
</reference>
<dbReference type="GO" id="GO:0005737">
    <property type="term" value="C:cytoplasm"/>
    <property type="evidence" value="ECO:0007669"/>
    <property type="project" value="UniProtKB-SubCell"/>
</dbReference>
<evidence type="ECO:0000256" key="5">
    <source>
        <dbReference type="HAMAP-Rule" id="MF_00376"/>
    </source>
</evidence>
<comment type="caution">
    <text evidence="7">The sequence shown here is derived from an EMBL/GenBank/DDBJ whole genome shotgun (WGS) entry which is preliminary data.</text>
</comment>
<dbReference type="GO" id="GO:0004140">
    <property type="term" value="F:dephospho-CoA kinase activity"/>
    <property type="evidence" value="ECO:0007669"/>
    <property type="project" value="UniProtKB-UniRule"/>
</dbReference>
<accession>N8Y683</accession>
<evidence type="ECO:0000256" key="3">
    <source>
        <dbReference type="ARBA" id="ARBA00022840"/>
    </source>
</evidence>
<comment type="catalytic activity">
    <reaction evidence="5">
        <text>3'-dephospho-CoA + ATP = ADP + CoA + H(+)</text>
        <dbReference type="Rhea" id="RHEA:18245"/>
        <dbReference type="ChEBI" id="CHEBI:15378"/>
        <dbReference type="ChEBI" id="CHEBI:30616"/>
        <dbReference type="ChEBI" id="CHEBI:57287"/>
        <dbReference type="ChEBI" id="CHEBI:57328"/>
        <dbReference type="ChEBI" id="CHEBI:456216"/>
        <dbReference type="EC" id="2.7.1.24"/>
    </reaction>
</comment>
<keyword evidence="2 5" id="KW-0547">Nucleotide-binding</keyword>
<keyword evidence="8" id="KW-1185">Reference proteome</keyword>
<sequence length="206" mass="23074">MTFILGLTGGIGSGKSAASQWFENQGIQVVDADIVAREIVQKGQPALDQIQQSFGDWVLLDNGELNRAALREHIFKDPTARQSLEAITHPAIRSSIIQQLNAAQSPYSILVSPLLFETNQHQLTHHNLLIDASEDLQIMRAAERDGQSVEQIQKIIAAQMPRSEKHKFADDIVLNDGQLVHLYDKLEPLHQHYLQKAQQYQKSAQP</sequence>
<keyword evidence="4 5" id="KW-0173">Coenzyme A biosynthesis</keyword>
<dbReference type="InterPro" id="IPR027417">
    <property type="entry name" value="P-loop_NTPase"/>
</dbReference>
<comment type="subcellular location">
    <subcellularLocation>
        <location evidence="5">Cytoplasm</location>
    </subcellularLocation>
</comment>
<feature type="binding site" evidence="5">
    <location>
        <begin position="12"/>
        <end position="17"/>
    </location>
    <ligand>
        <name>ATP</name>
        <dbReference type="ChEBI" id="CHEBI:30616"/>
    </ligand>
</feature>
<evidence type="ECO:0000313" key="7">
    <source>
        <dbReference type="EMBL" id="ENV32272.1"/>
    </source>
</evidence>
<dbReference type="Gene3D" id="3.40.50.300">
    <property type="entry name" value="P-loop containing nucleotide triphosphate hydrolases"/>
    <property type="match status" value="1"/>
</dbReference>
<dbReference type="STRING" id="202952.GCA_000747725_03760"/>
<evidence type="ECO:0000256" key="4">
    <source>
        <dbReference type="ARBA" id="ARBA00022993"/>
    </source>
</evidence>
<dbReference type="PANTHER" id="PTHR10695">
    <property type="entry name" value="DEPHOSPHO-COA KINASE-RELATED"/>
    <property type="match status" value="1"/>
</dbReference>
<gene>
    <name evidence="5" type="primary">coaE</name>
    <name evidence="7" type="ORF">F960_03664</name>
</gene>
<protein>
    <recommendedName>
        <fullName evidence="5 6">Dephospho-CoA kinase</fullName>
        <ecNumber evidence="5 6">2.7.1.24</ecNumber>
    </recommendedName>
    <alternativeName>
        <fullName evidence="5">Dephosphocoenzyme A kinase</fullName>
    </alternativeName>
</protein>
<dbReference type="EMBL" id="APPN01000080">
    <property type="protein sequence ID" value="ENV32272.1"/>
    <property type="molecule type" value="Genomic_DNA"/>
</dbReference>